<protein>
    <submittedName>
        <fullName evidence="2">Uncharacterized protein</fullName>
    </submittedName>
</protein>
<feature type="region of interest" description="Disordered" evidence="1">
    <location>
        <begin position="33"/>
        <end position="86"/>
    </location>
</feature>
<accession>A0A317D943</accession>
<proteinExistence type="predicted"/>
<dbReference type="AlphaFoldDB" id="A0A317D943"/>
<organism evidence="2 3">
    <name type="scientific">Micromonospora acroterricola</name>
    <dbReference type="NCBI Taxonomy" id="2202421"/>
    <lineage>
        <taxon>Bacteria</taxon>
        <taxon>Bacillati</taxon>
        <taxon>Actinomycetota</taxon>
        <taxon>Actinomycetes</taxon>
        <taxon>Micromonosporales</taxon>
        <taxon>Micromonosporaceae</taxon>
        <taxon>Micromonospora</taxon>
    </lineage>
</organism>
<reference evidence="2 3" key="1">
    <citation type="submission" date="2018-05" db="EMBL/GenBank/DDBJ databases">
        <title>Micromonospora atacamensis sp. nov., a novel actinobacteria isolated from high altitude Atacama Desert soil.</title>
        <authorList>
            <person name="Carro L."/>
            <person name="Golinska P."/>
            <person name="Klenk H.-P."/>
            <person name="Goodfellow M."/>
        </authorList>
    </citation>
    <scope>NUCLEOTIDE SEQUENCE [LARGE SCALE GENOMIC DNA]</scope>
    <source>
        <strain evidence="2 3">5R2A7</strain>
    </source>
</reference>
<comment type="caution">
    <text evidence="2">The sequence shown here is derived from an EMBL/GenBank/DDBJ whole genome shotgun (WGS) entry which is preliminary data.</text>
</comment>
<name>A0A317D943_9ACTN</name>
<gene>
    <name evidence="2" type="ORF">DKT68_08040</name>
</gene>
<evidence type="ECO:0000313" key="3">
    <source>
        <dbReference type="Proteomes" id="UP000245410"/>
    </source>
</evidence>
<evidence type="ECO:0000313" key="2">
    <source>
        <dbReference type="EMBL" id="PWR10812.1"/>
    </source>
</evidence>
<dbReference type="Proteomes" id="UP000245410">
    <property type="component" value="Unassembled WGS sequence"/>
</dbReference>
<sequence length="86" mass="9418">MQMLLSTCQRPADVEPLVTSGVRLWPTGAEMRAFTPPIRAERPAASRRERHGRMGTPPGGSTELETPVIHRAGAVQRRTAVSEVSR</sequence>
<keyword evidence="3" id="KW-1185">Reference proteome</keyword>
<evidence type="ECO:0000256" key="1">
    <source>
        <dbReference type="SAM" id="MobiDB-lite"/>
    </source>
</evidence>
<dbReference type="EMBL" id="QGKR01000149">
    <property type="protein sequence ID" value="PWR10812.1"/>
    <property type="molecule type" value="Genomic_DNA"/>
</dbReference>